<dbReference type="GO" id="GO:0008747">
    <property type="term" value="F:N-acetylneuraminate lyase activity"/>
    <property type="evidence" value="ECO:0007669"/>
    <property type="project" value="UniProtKB-EC"/>
</dbReference>
<dbReference type="Pfam" id="PF00701">
    <property type="entry name" value="DHDPS"/>
    <property type="match status" value="1"/>
</dbReference>
<proteinExistence type="predicted"/>
<sequence length="310" mass="34060">MATQSQPFSPHGMWPVLYAYFDADNALDQRAIHTQIDRTIEAGANGIVILGLATEVNRLSLEEKQRFIEWTGRHVENRVPFAVTVSGDTVDTQLALADYAVDHGASSLILQPPSSRDKPEQFYFDFFADVMQRVRVPVGIQNAPEYLGVGLSVQSLSALAAQCAHFQWLKGEGPATIIQSTIERLREQGSALPVFNGRGGQELIDNLRAGCAGLIVAPDSFDWQAAIHRAFAAGDEEKAQTLYEQVLPSIVFVMQSLDALTCYGKRIAAWRMGFDVAHDRGMRPTEFGLACARRFASALGPFADQRSSRS</sequence>
<evidence type="ECO:0000313" key="3">
    <source>
        <dbReference type="Proteomes" id="UP001494588"/>
    </source>
</evidence>
<keyword evidence="3" id="KW-1185">Reference proteome</keyword>
<dbReference type="GO" id="GO:0008840">
    <property type="term" value="F:4-hydroxy-tetrahydrodipicolinate synthase activity"/>
    <property type="evidence" value="ECO:0007669"/>
    <property type="project" value="UniProtKB-EC"/>
</dbReference>
<dbReference type="RefSeq" id="WP_233471974.1">
    <property type="nucleotide sequence ID" value="NZ_CAJHCS010000018.1"/>
</dbReference>
<evidence type="ECO:0000256" key="1">
    <source>
        <dbReference type="ARBA" id="ARBA00023239"/>
    </source>
</evidence>
<dbReference type="InterPro" id="IPR013785">
    <property type="entry name" value="Aldolase_TIM"/>
</dbReference>
<protein>
    <submittedName>
        <fullName evidence="2">Dihydrodipicolinate synthase family protein</fullName>
        <ecNumber evidence="2">4.1.3.3</ecNumber>
        <ecNumber evidence="2">4.2.1.41</ecNumber>
        <ecNumber evidence="2">4.3.3.7</ecNumber>
    </submittedName>
</protein>
<dbReference type="PANTHER" id="PTHR42849:SF1">
    <property type="entry name" value="N-ACETYLNEURAMINATE LYASE"/>
    <property type="match status" value="1"/>
</dbReference>
<name>A0ABU9QHM2_9BURK</name>
<keyword evidence="1 2" id="KW-0456">Lyase</keyword>
<dbReference type="EMBL" id="JAZHGC010000022">
    <property type="protein sequence ID" value="MEM5288937.1"/>
    <property type="molecule type" value="Genomic_DNA"/>
</dbReference>
<gene>
    <name evidence="2" type="ORF">V4C55_24705</name>
</gene>
<dbReference type="SUPFAM" id="SSF51569">
    <property type="entry name" value="Aldolase"/>
    <property type="match status" value="1"/>
</dbReference>
<dbReference type="Gene3D" id="3.20.20.70">
    <property type="entry name" value="Aldolase class I"/>
    <property type="match status" value="1"/>
</dbReference>
<dbReference type="EC" id="4.3.3.7" evidence="2"/>
<organism evidence="2 3">
    <name type="scientific">Paraburkholderia sabiae</name>
    <dbReference type="NCBI Taxonomy" id="273251"/>
    <lineage>
        <taxon>Bacteria</taxon>
        <taxon>Pseudomonadati</taxon>
        <taxon>Pseudomonadota</taxon>
        <taxon>Betaproteobacteria</taxon>
        <taxon>Burkholderiales</taxon>
        <taxon>Burkholderiaceae</taxon>
        <taxon>Paraburkholderia</taxon>
    </lineage>
</organism>
<dbReference type="SMART" id="SM01130">
    <property type="entry name" value="DHDPS"/>
    <property type="match status" value="1"/>
</dbReference>
<dbReference type="InterPro" id="IPR002220">
    <property type="entry name" value="DapA-like"/>
</dbReference>
<reference evidence="2 3" key="1">
    <citation type="submission" date="2024-01" db="EMBL/GenBank/DDBJ databases">
        <title>The diversity of rhizobia nodulating Mimosa spp. in eleven states of Brazil covering several biomes is determined by host plant, location, and edaphic factors.</title>
        <authorList>
            <person name="Rouws L."/>
            <person name="Barauna A."/>
            <person name="Beukes C."/>
            <person name="De Faria S.M."/>
            <person name="Gross E."/>
            <person name="Dos Reis Junior F.B."/>
            <person name="Simon M."/>
            <person name="Maluk M."/>
            <person name="Odee D.W."/>
            <person name="Kenicer G."/>
            <person name="Young J.P.W."/>
            <person name="Reis V.M."/>
            <person name="Zilli J."/>
            <person name="James E.K."/>
        </authorList>
    </citation>
    <scope>NUCLEOTIDE SEQUENCE [LARGE SCALE GENOMIC DNA]</scope>
    <source>
        <strain evidence="2 3">JPY77</strain>
    </source>
</reference>
<dbReference type="PANTHER" id="PTHR42849">
    <property type="entry name" value="N-ACETYLNEURAMINATE LYASE"/>
    <property type="match status" value="1"/>
</dbReference>
<evidence type="ECO:0000313" key="2">
    <source>
        <dbReference type="EMBL" id="MEM5288937.1"/>
    </source>
</evidence>
<comment type="caution">
    <text evidence="2">The sequence shown here is derived from an EMBL/GenBank/DDBJ whole genome shotgun (WGS) entry which is preliminary data.</text>
</comment>
<accession>A0ABU9QHM2</accession>
<dbReference type="EC" id="4.2.1.41" evidence="2"/>
<dbReference type="EC" id="4.1.3.3" evidence="2"/>
<dbReference type="CDD" id="cd00408">
    <property type="entry name" value="DHDPS-like"/>
    <property type="match status" value="1"/>
</dbReference>
<dbReference type="GO" id="GO:0047448">
    <property type="term" value="F:5-dehydro-4-deoxyglucarate dehydratase activity"/>
    <property type="evidence" value="ECO:0007669"/>
    <property type="project" value="UniProtKB-EC"/>
</dbReference>
<dbReference type="Proteomes" id="UP001494588">
    <property type="component" value="Unassembled WGS sequence"/>
</dbReference>